<evidence type="ECO:0000313" key="6">
    <source>
        <dbReference type="EMBL" id="BDZ42530.1"/>
    </source>
</evidence>
<protein>
    <submittedName>
        <fullName evidence="6">GntR family transcriptional regulator</fullName>
    </submittedName>
</protein>
<dbReference type="RefSeq" id="WP_286217000.1">
    <property type="nucleotide sequence ID" value="NZ_AP027729.1"/>
</dbReference>
<dbReference type="InterPro" id="IPR036390">
    <property type="entry name" value="WH_DNA-bd_sf"/>
</dbReference>
<feature type="domain" description="HTH gntR-type" evidence="5">
    <location>
        <begin position="6"/>
        <end position="74"/>
    </location>
</feature>
<keyword evidence="2" id="KW-0238">DNA-binding</keyword>
<dbReference type="PROSITE" id="PS50949">
    <property type="entry name" value="HTH_GNTR"/>
    <property type="match status" value="1"/>
</dbReference>
<keyword evidence="7" id="KW-1185">Reference proteome</keyword>
<proteinExistence type="predicted"/>
<organism evidence="6 7">
    <name type="scientific">Paraoerskovia sediminicola</name>
    <dbReference type="NCBI Taxonomy" id="1138587"/>
    <lineage>
        <taxon>Bacteria</taxon>
        <taxon>Bacillati</taxon>
        <taxon>Actinomycetota</taxon>
        <taxon>Actinomycetes</taxon>
        <taxon>Micrococcales</taxon>
        <taxon>Cellulomonadaceae</taxon>
        <taxon>Paraoerskovia</taxon>
    </lineage>
</organism>
<keyword evidence="3" id="KW-0804">Transcription</keyword>
<evidence type="ECO:0000256" key="1">
    <source>
        <dbReference type="ARBA" id="ARBA00023015"/>
    </source>
</evidence>
<reference evidence="7" key="1">
    <citation type="journal article" date="2019" name="Int. J. Syst. Evol. Microbiol.">
        <title>The Global Catalogue of Microorganisms (GCM) 10K type strain sequencing project: providing services to taxonomists for standard genome sequencing and annotation.</title>
        <authorList>
            <consortium name="The Broad Institute Genomics Platform"/>
            <consortium name="The Broad Institute Genome Sequencing Center for Infectious Disease"/>
            <person name="Wu L."/>
            <person name="Ma J."/>
        </authorList>
    </citation>
    <scope>NUCLEOTIDE SEQUENCE [LARGE SCALE GENOMIC DNA]</scope>
    <source>
        <strain evidence="7">NBRC 108565</strain>
    </source>
</reference>
<dbReference type="SUPFAM" id="SSF46785">
    <property type="entry name" value="Winged helix' DNA-binding domain"/>
    <property type="match status" value="1"/>
</dbReference>
<evidence type="ECO:0000259" key="5">
    <source>
        <dbReference type="PROSITE" id="PS50949"/>
    </source>
</evidence>
<dbReference type="InterPro" id="IPR036388">
    <property type="entry name" value="WH-like_DNA-bd_sf"/>
</dbReference>
<name>A0ABN6XCR4_9CELL</name>
<evidence type="ECO:0000313" key="7">
    <source>
        <dbReference type="Proteomes" id="UP001321475"/>
    </source>
</evidence>
<evidence type="ECO:0000256" key="3">
    <source>
        <dbReference type="ARBA" id="ARBA00023163"/>
    </source>
</evidence>
<dbReference type="Proteomes" id="UP001321475">
    <property type="component" value="Chromosome"/>
</dbReference>
<dbReference type="InterPro" id="IPR000524">
    <property type="entry name" value="Tscrpt_reg_HTH_GntR"/>
</dbReference>
<dbReference type="PANTHER" id="PTHR38445">
    <property type="entry name" value="HTH-TYPE TRANSCRIPTIONAL REPRESSOR YTRA"/>
    <property type="match status" value="1"/>
</dbReference>
<feature type="region of interest" description="Disordered" evidence="4">
    <location>
        <begin position="120"/>
        <end position="143"/>
    </location>
</feature>
<evidence type="ECO:0000256" key="2">
    <source>
        <dbReference type="ARBA" id="ARBA00023125"/>
    </source>
</evidence>
<dbReference type="Pfam" id="PF00392">
    <property type="entry name" value="GntR"/>
    <property type="match status" value="1"/>
</dbReference>
<dbReference type="PANTHER" id="PTHR38445:SF10">
    <property type="entry name" value="GNTR-FAMILY TRANSCRIPTIONAL REGULATOR"/>
    <property type="match status" value="1"/>
</dbReference>
<sequence>MFDGTEPIYVQIADHLRAQVLSGELREEEQVMSTTQFATTFRINPATAAKAFSGLVDEGVLYKRRGVGMFVAPGAHARLLADHRAAYVEQVLDPALDRAEVLGIPMAALLDHVRRRAAATGDGGASADGASADHPTDTDEVNP</sequence>
<evidence type="ECO:0000256" key="4">
    <source>
        <dbReference type="SAM" id="MobiDB-lite"/>
    </source>
</evidence>
<dbReference type="SMART" id="SM00345">
    <property type="entry name" value="HTH_GNTR"/>
    <property type="match status" value="1"/>
</dbReference>
<accession>A0ABN6XCR4</accession>
<dbReference type="CDD" id="cd07377">
    <property type="entry name" value="WHTH_GntR"/>
    <property type="match status" value="1"/>
</dbReference>
<gene>
    <name evidence="6" type="ORF">GCM10025865_18290</name>
</gene>
<dbReference type="Gene3D" id="1.10.10.10">
    <property type="entry name" value="Winged helix-like DNA-binding domain superfamily/Winged helix DNA-binding domain"/>
    <property type="match status" value="1"/>
</dbReference>
<dbReference type="EMBL" id="AP027729">
    <property type="protein sequence ID" value="BDZ42530.1"/>
    <property type="molecule type" value="Genomic_DNA"/>
</dbReference>
<keyword evidence="1" id="KW-0805">Transcription regulation</keyword>